<sequence length="397" mass="44386">MPIHRLTHFSNPDLLQTIAPGTLWSLLVPHARALNQVGLSLPASGTDFQPDYALLAKIFVSAPEGLPEELVEALHYIDAMSTPNGMDGLLQALPDLNPPWHHWTPADVAVQAWLLDRDRFERVFAERQVTRRSRKFLTFHSPTEAAFAQPWHPQLLDQLESALAAEFAERGRGGGVKVFVSERDDGIWFLIRHGDPLRREACLSKGQSGSVFFRPERYDAVVVVPQRGELRINTTTRWQKELYRRLFGTVLLNNPNGYPGDDRYTLEPLLTDGPRSLVTSDLPGIVSIRLIELRFVEPGRGGLGTTHWSDDLFAVMGDSLRQIPAGAQLTGAKFLVRFMASRSWRTVTLIPPNEVKYALEGDAAHVQEWLEKRGFLVTAGWGDEDVVDEAETVLACA</sequence>
<keyword evidence="2" id="KW-1185">Reference proteome</keyword>
<proteinExistence type="predicted"/>
<evidence type="ECO:0000313" key="2">
    <source>
        <dbReference type="Proteomes" id="UP000320496"/>
    </source>
</evidence>
<dbReference type="EMBL" id="CP036275">
    <property type="protein sequence ID" value="QDU39697.1"/>
    <property type="molecule type" value="Genomic_DNA"/>
</dbReference>
<accession>A0A517ZB59</accession>
<dbReference type="OrthoDB" id="232875at2"/>
<name>A0A517ZB59_9PLAN</name>
<evidence type="ECO:0000313" key="1">
    <source>
        <dbReference type="EMBL" id="QDU39697.1"/>
    </source>
</evidence>
<dbReference type="RefSeq" id="WP_145370854.1">
    <property type="nucleotide sequence ID" value="NZ_CP036275.1"/>
</dbReference>
<organism evidence="1 2">
    <name type="scientific">Maioricimonas rarisocia</name>
    <dbReference type="NCBI Taxonomy" id="2528026"/>
    <lineage>
        <taxon>Bacteria</taxon>
        <taxon>Pseudomonadati</taxon>
        <taxon>Planctomycetota</taxon>
        <taxon>Planctomycetia</taxon>
        <taxon>Planctomycetales</taxon>
        <taxon>Planctomycetaceae</taxon>
        <taxon>Maioricimonas</taxon>
    </lineage>
</organism>
<reference evidence="1 2" key="1">
    <citation type="submission" date="2019-02" db="EMBL/GenBank/DDBJ databases">
        <title>Deep-cultivation of Planctomycetes and their phenomic and genomic characterization uncovers novel biology.</title>
        <authorList>
            <person name="Wiegand S."/>
            <person name="Jogler M."/>
            <person name="Boedeker C."/>
            <person name="Pinto D."/>
            <person name="Vollmers J."/>
            <person name="Rivas-Marin E."/>
            <person name="Kohn T."/>
            <person name="Peeters S.H."/>
            <person name="Heuer A."/>
            <person name="Rast P."/>
            <person name="Oberbeckmann S."/>
            <person name="Bunk B."/>
            <person name="Jeske O."/>
            <person name="Meyerdierks A."/>
            <person name="Storesund J.E."/>
            <person name="Kallscheuer N."/>
            <person name="Luecker S."/>
            <person name="Lage O.M."/>
            <person name="Pohl T."/>
            <person name="Merkel B.J."/>
            <person name="Hornburger P."/>
            <person name="Mueller R.-W."/>
            <person name="Bruemmer F."/>
            <person name="Labrenz M."/>
            <person name="Spormann A.M."/>
            <person name="Op den Camp H."/>
            <person name="Overmann J."/>
            <person name="Amann R."/>
            <person name="Jetten M.S.M."/>
            <person name="Mascher T."/>
            <person name="Medema M.H."/>
            <person name="Devos D.P."/>
            <person name="Kaster A.-K."/>
            <person name="Ovreas L."/>
            <person name="Rohde M."/>
            <person name="Galperin M.Y."/>
            <person name="Jogler C."/>
        </authorList>
    </citation>
    <scope>NUCLEOTIDE SEQUENCE [LARGE SCALE GENOMIC DNA]</scope>
    <source>
        <strain evidence="1 2">Mal4</strain>
    </source>
</reference>
<protein>
    <submittedName>
        <fullName evidence="1">Uncharacterized protein</fullName>
    </submittedName>
</protein>
<gene>
    <name evidence="1" type="ORF">Mal4_40430</name>
</gene>
<dbReference type="KEGG" id="mri:Mal4_40430"/>
<dbReference type="AlphaFoldDB" id="A0A517ZB59"/>
<dbReference type="Proteomes" id="UP000320496">
    <property type="component" value="Chromosome"/>
</dbReference>